<evidence type="ECO:0008006" key="3">
    <source>
        <dbReference type="Google" id="ProtNLM"/>
    </source>
</evidence>
<name>A0ABZ0XMK9_9BACT</name>
<proteinExistence type="predicted"/>
<organism evidence="1 2">
    <name type="scientific">Chitinophaga sancti</name>
    <dbReference type="NCBI Taxonomy" id="1004"/>
    <lineage>
        <taxon>Bacteria</taxon>
        <taxon>Pseudomonadati</taxon>
        <taxon>Bacteroidota</taxon>
        <taxon>Chitinophagia</taxon>
        <taxon>Chitinophagales</taxon>
        <taxon>Chitinophagaceae</taxon>
        <taxon>Chitinophaga</taxon>
    </lineage>
</organism>
<keyword evidence="2" id="KW-1185">Reference proteome</keyword>
<sequence>MIFFYTARAKFDKENSGDILAWVNYIEWSNLTQLTELVSMDTSFNEVLVEPDHTSEEYWKEMVIDDYHETGFFRTLDYVLQNTKDILRFNLLTVVIEPEIDCSLISINDFNFLGYDLLDQYYDTSALSNCGGFDETFLPSDLNHFGLIDAYDKAYSIKKGLRENNPQEEHADTNVIAIWRHRSIGW</sequence>
<accession>A0ABZ0XMK9</accession>
<gene>
    <name evidence="1" type="ORF">SR876_09805</name>
</gene>
<protein>
    <recommendedName>
        <fullName evidence="3">Immunity protein 22</fullName>
    </recommendedName>
</protein>
<dbReference type="RefSeq" id="WP_322518587.1">
    <property type="nucleotide sequence ID" value="NZ_CP140154.1"/>
</dbReference>
<dbReference type="Proteomes" id="UP001326715">
    <property type="component" value="Chromosome"/>
</dbReference>
<evidence type="ECO:0000313" key="1">
    <source>
        <dbReference type="EMBL" id="WQG91798.1"/>
    </source>
</evidence>
<reference evidence="1 2" key="1">
    <citation type="submission" date="2023-11" db="EMBL/GenBank/DDBJ databases">
        <title>MicrobeMod: A computational toolkit for identifying prokaryotic methylation and restriction-modification with nanopore sequencing.</title>
        <authorList>
            <person name="Crits-Christoph A."/>
            <person name="Kang S.C."/>
            <person name="Lee H."/>
            <person name="Ostrov N."/>
        </authorList>
    </citation>
    <scope>NUCLEOTIDE SEQUENCE [LARGE SCALE GENOMIC DNA]</scope>
    <source>
        <strain evidence="1 2">ATCC 23090</strain>
    </source>
</reference>
<dbReference type="EMBL" id="CP140154">
    <property type="protein sequence ID" value="WQG91798.1"/>
    <property type="molecule type" value="Genomic_DNA"/>
</dbReference>
<evidence type="ECO:0000313" key="2">
    <source>
        <dbReference type="Proteomes" id="UP001326715"/>
    </source>
</evidence>